<name>E2BC74_HARSA</name>
<dbReference type="GO" id="GO:0030896">
    <property type="term" value="C:checkpoint clamp complex"/>
    <property type="evidence" value="ECO:0007669"/>
    <property type="project" value="InterPro"/>
</dbReference>
<comment type="function">
    <text evidence="9">Component of the 9-1-1 cell-cycle checkpoint response complex that plays a major role in DNA repair. The 9-1-1 complex is recruited to DNA lesion upon damage by the RAD17-replication factor C (RFC) clamp loader complex. Acts then as a sliding clamp platform on DNA for several proteins involved in long-patch base excision repair (LP-BER). The 9-1-1 complex stimulates DNA polymerase beta (POLB) activity by increasing its affinity for the 3'-OH end of the primer-template and stabilizes POLB to those sites where LP-BER proceeds; endonuclease FEN1 cleavage activity on substrates with double, nick, or gap flaps of distinct sequences and lengths; and DNA ligase I (LIG1) on long-patch base excision repair substrates. The 9-1-1 complex is necessary for the recruitment of RHNO1 to sites of double-stranded breaks (DSB) occurring during the S phase. RAD9A possesses 3'-&gt;5' double stranded DNA exonuclease activity.</text>
</comment>
<dbReference type="Pfam" id="PF04139">
    <property type="entry name" value="Rad9"/>
    <property type="match status" value="1"/>
</dbReference>
<keyword evidence="7" id="KW-0269">Exonuclease</keyword>
<keyword evidence="3" id="KW-0597">Phosphoprotein</keyword>
<evidence type="ECO:0000256" key="5">
    <source>
        <dbReference type="ARBA" id="ARBA00022763"/>
    </source>
</evidence>
<keyword evidence="6" id="KW-0378">Hydrolase</keyword>
<evidence type="ECO:0000256" key="9">
    <source>
        <dbReference type="ARBA" id="ARBA00059283"/>
    </source>
</evidence>
<dbReference type="STRING" id="610380.E2BC74"/>
<evidence type="ECO:0000313" key="14">
    <source>
        <dbReference type="Proteomes" id="UP000008237"/>
    </source>
</evidence>
<keyword evidence="14" id="KW-1185">Reference proteome</keyword>
<organism evidence="14">
    <name type="scientific">Harpegnathos saltator</name>
    <name type="common">Jerdon's jumping ant</name>
    <dbReference type="NCBI Taxonomy" id="610380"/>
    <lineage>
        <taxon>Eukaryota</taxon>
        <taxon>Metazoa</taxon>
        <taxon>Ecdysozoa</taxon>
        <taxon>Arthropoda</taxon>
        <taxon>Hexapoda</taxon>
        <taxon>Insecta</taxon>
        <taxon>Pterygota</taxon>
        <taxon>Neoptera</taxon>
        <taxon>Endopterygota</taxon>
        <taxon>Hymenoptera</taxon>
        <taxon>Apocrita</taxon>
        <taxon>Aculeata</taxon>
        <taxon>Formicoidea</taxon>
        <taxon>Formicidae</taxon>
        <taxon>Ponerinae</taxon>
        <taxon>Ponerini</taxon>
        <taxon>Harpegnathos</taxon>
    </lineage>
</organism>
<dbReference type="GO" id="GO:0004527">
    <property type="term" value="F:exonuclease activity"/>
    <property type="evidence" value="ECO:0007669"/>
    <property type="project" value="UniProtKB-KW"/>
</dbReference>
<evidence type="ECO:0000256" key="11">
    <source>
        <dbReference type="ARBA" id="ARBA00079896"/>
    </source>
</evidence>
<comment type="similarity">
    <text evidence="2">Belongs to the rad9 family.</text>
</comment>
<evidence type="ECO:0000313" key="13">
    <source>
        <dbReference type="EMBL" id="EFN86701.1"/>
    </source>
</evidence>
<feature type="region of interest" description="Disordered" evidence="12">
    <location>
        <begin position="268"/>
        <end position="340"/>
    </location>
</feature>
<dbReference type="PhylomeDB" id="E2BC74"/>
<keyword evidence="5" id="KW-0227">DNA damage</keyword>
<dbReference type="FunFam" id="3.70.10.10:FF:000005">
    <property type="entry name" value="Cell cycle checkpoint control protein"/>
    <property type="match status" value="1"/>
</dbReference>
<dbReference type="EMBL" id="GL447256">
    <property type="protein sequence ID" value="EFN86701.1"/>
    <property type="molecule type" value="Genomic_DNA"/>
</dbReference>
<dbReference type="InterPro" id="IPR007268">
    <property type="entry name" value="Rad9/Ddc1"/>
</dbReference>
<evidence type="ECO:0000256" key="3">
    <source>
        <dbReference type="ARBA" id="ARBA00022553"/>
    </source>
</evidence>
<gene>
    <name evidence="13" type="ORF">EAI_12257</name>
</gene>
<dbReference type="GO" id="GO:0071479">
    <property type="term" value="P:cellular response to ionizing radiation"/>
    <property type="evidence" value="ECO:0007669"/>
    <property type="project" value="TreeGrafter"/>
</dbReference>
<evidence type="ECO:0000256" key="12">
    <source>
        <dbReference type="SAM" id="MobiDB-lite"/>
    </source>
</evidence>
<feature type="compositionally biased region" description="Polar residues" evidence="12">
    <location>
        <begin position="330"/>
        <end position="340"/>
    </location>
</feature>
<dbReference type="SUPFAM" id="SSF55979">
    <property type="entry name" value="DNA clamp"/>
    <property type="match status" value="1"/>
</dbReference>
<keyword evidence="4" id="KW-0540">Nuclease</keyword>
<dbReference type="PANTHER" id="PTHR15237">
    <property type="entry name" value="DNA REPAIR PROTEIN RAD9"/>
    <property type="match status" value="1"/>
</dbReference>
<feature type="compositionally biased region" description="Polar residues" evidence="12">
    <location>
        <begin position="273"/>
        <end position="282"/>
    </location>
</feature>
<dbReference type="Proteomes" id="UP000008237">
    <property type="component" value="Unassembled WGS sequence"/>
</dbReference>
<dbReference type="GO" id="GO:0006281">
    <property type="term" value="P:DNA repair"/>
    <property type="evidence" value="ECO:0007669"/>
    <property type="project" value="TreeGrafter"/>
</dbReference>
<dbReference type="Gene3D" id="3.70.10.10">
    <property type="match status" value="1"/>
</dbReference>
<reference evidence="13 14" key="1">
    <citation type="journal article" date="2010" name="Science">
        <title>Genomic comparison of the ants Camponotus floridanus and Harpegnathos saltator.</title>
        <authorList>
            <person name="Bonasio R."/>
            <person name="Zhang G."/>
            <person name="Ye C."/>
            <person name="Mutti N.S."/>
            <person name="Fang X."/>
            <person name="Qin N."/>
            <person name="Donahue G."/>
            <person name="Yang P."/>
            <person name="Li Q."/>
            <person name="Li C."/>
            <person name="Zhang P."/>
            <person name="Huang Z."/>
            <person name="Berger S.L."/>
            <person name="Reinberg D."/>
            <person name="Wang J."/>
            <person name="Liebig J."/>
        </authorList>
    </citation>
    <scope>NUCLEOTIDE SEQUENCE [LARGE SCALE GENOMIC DNA]</scope>
    <source>
        <strain evidence="13 14">R22 G/1</strain>
    </source>
</reference>
<dbReference type="FunCoup" id="E2BC74">
    <property type="interactions" value="1148"/>
</dbReference>
<dbReference type="InterPro" id="IPR046938">
    <property type="entry name" value="DNA_clamp_sf"/>
</dbReference>
<dbReference type="AlphaFoldDB" id="E2BC74"/>
<evidence type="ECO:0000256" key="1">
    <source>
        <dbReference type="ARBA" id="ARBA00004123"/>
    </source>
</evidence>
<dbReference type="GO" id="GO:0000076">
    <property type="term" value="P:DNA replication checkpoint signaling"/>
    <property type="evidence" value="ECO:0007669"/>
    <property type="project" value="TreeGrafter"/>
</dbReference>
<protein>
    <recommendedName>
        <fullName evidence="10">Cell cycle checkpoint control protein RAD9A</fullName>
    </recommendedName>
    <alternativeName>
        <fullName evidence="11">DNA repair exonuclease rad9 homolog A</fullName>
    </alternativeName>
</protein>
<evidence type="ECO:0000256" key="7">
    <source>
        <dbReference type="ARBA" id="ARBA00022839"/>
    </source>
</evidence>
<proteinExistence type="inferred from homology"/>
<evidence type="ECO:0000256" key="6">
    <source>
        <dbReference type="ARBA" id="ARBA00022801"/>
    </source>
</evidence>
<feature type="compositionally biased region" description="Low complexity" evidence="12">
    <location>
        <begin position="291"/>
        <end position="312"/>
    </location>
</feature>
<accession>E2BC74</accession>
<dbReference type="KEGG" id="hst:105181191"/>
<dbReference type="OrthoDB" id="60092at2759"/>
<comment type="subcellular location">
    <subcellularLocation>
        <location evidence="1">Nucleus</location>
    </subcellularLocation>
</comment>
<dbReference type="PANTHER" id="PTHR15237:SF0">
    <property type="entry name" value="CELL CYCLE CHECKPOINT CONTROL PROTEIN"/>
    <property type="match status" value="1"/>
</dbReference>
<dbReference type="GO" id="GO:0031573">
    <property type="term" value="P:mitotic intra-S DNA damage checkpoint signaling"/>
    <property type="evidence" value="ECO:0007669"/>
    <property type="project" value="TreeGrafter"/>
</dbReference>
<evidence type="ECO:0000256" key="8">
    <source>
        <dbReference type="ARBA" id="ARBA00023242"/>
    </source>
</evidence>
<evidence type="ECO:0000256" key="4">
    <source>
        <dbReference type="ARBA" id="ARBA00022722"/>
    </source>
</evidence>
<dbReference type="OMA" id="FEVFDMP"/>
<dbReference type="InParanoid" id="E2BC74"/>
<sequence>MKCVVPGGNVKILAKAVYMLAKIGDELYVNPQQESLSFRTVNMAKSAYSNFTFHKNFFSYYALGDLEEEETLKCKISMRSAMTIFKGAHALDKLVETCHINLERNACNLVFILKYRNGINKSHLSPILEDEKLQASYSKAGMSNELTSRPRILIDVLQNFQQNLIEITLEVTPQKLLLRNYVDDASVLQNTTRTQLALSVGEFDRYVISNETVITFCLKEFRALLTFSESVGIPVSTHFETAGRPVLFALKSQGFEVNLLLSTLSPDNDARSDTSTVSSHVQSVRKKSTSRCKSSSKSSRSTSRAKKSTVSTNLTINNIFKRRSTDETNEGNNTLNPIENNIPTIAETKNPIKNVLERNEAEPEQSRLFAISPASTTSLTTHKRIPESHRKLVSSVFSNIAKRKSTNDNEDFCKEENAIADLDESIPGSPPRQKVAKRAKLVFQKCFQTTFDPRMLPGHDTIVVEDSDENNSD</sequence>
<keyword evidence="8" id="KW-0539">Nucleus</keyword>
<evidence type="ECO:0000256" key="2">
    <source>
        <dbReference type="ARBA" id="ARBA00008494"/>
    </source>
</evidence>
<evidence type="ECO:0000256" key="10">
    <source>
        <dbReference type="ARBA" id="ARBA00069752"/>
    </source>
</evidence>